<evidence type="ECO:0000259" key="7">
    <source>
        <dbReference type="PROSITE" id="PS51384"/>
    </source>
</evidence>
<dbReference type="EMBL" id="CP035467">
    <property type="protein sequence ID" value="QCW83130.1"/>
    <property type="molecule type" value="Genomic_DNA"/>
</dbReference>
<dbReference type="CDD" id="cd06198">
    <property type="entry name" value="FNR_like_3"/>
    <property type="match status" value="1"/>
</dbReference>
<dbReference type="PANTHER" id="PTHR47354">
    <property type="entry name" value="NADH OXIDOREDUCTASE HCR"/>
    <property type="match status" value="1"/>
</dbReference>
<keyword evidence="9" id="KW-1185">Reference proteome</keyword>
<dbReference type="GO" id="GO:0016020">
    <property type="term" value="C:membrane"/>
    <property type="evidence" value="ECO:0007669"/>
    <property type="project" value="UniProtKB-SubCell"/>
</dbReference>
<reference evidence="9" key="1">
    <citation type="journal article" date="2019" name="J. Bacteriol.">
        <title>A Mutagenic Screen Identifies a TonB-Dependent Receptor Required for the Lanthanide Metal Switch in the Type I Methanotroph 'Methylotuvimicrobium buryatense' 5GB1C.</title>
        <authorList>
            <person name="Groom J.D."/>
            <person name="Ford S.M."/>
            <person name="Pesesky M.W."/>
            <person name="Lidstrom M.E."/>
        </authorList>
    </citation>
    <scope>NUCLEOTIDE SEQUENCE [LARGE SCALE GENOMIC DNA]</scope>
    <source>
        <strain evidence="9">5GB1C</strain>
    </source>
</reference>
<feature type="transmembrane region" description="Helical" evidence="6">
    <location>
        <begin position="12"/>
        <end position="31"/>
    </location>
</feature>
<dbReference type="InterPro" id="IPR013130">
    <property type="entry name" value="Fe3_Rdtase_TM_dom"/>
</dbReference>
<dbReference type="KEGG" id="mbur:EQU24_13465"/>
<evidence type="ECO:0000256" key="6">
    <source>
        <dbReference type="SAM" id="Phobius"/>
    </source>
</evidence>
<evidence type="ECO:0000256" key="3">
    <source>
        <dbReference type="ARBA" id="ARBA00022989"/>
    </source>
</evidence>
<feature type="transmembrane region" description="Helical" evidence="6">
    <location>
        <begin position="37"/>
        <end position="61"/>
    </location>
</feature>
<feature type="transmembrane region" description="Helical" evidence="6">
    <location>
        <begin position="115"/>
        <end position="137"/>
    </location>
</feature>
<keyword evidence="4 6" id="KW-0472">Membrane</keyword>
<dbReference type="PRINTS" id="PR00371">
    <property type="entry name" value="FPNCR"/>
</dbReference>
<dbReference type="RefSeq" id="WP_017839001.1">
    <property type="nucleotide sequence ID" value="NZ_CP035467.1"/>
</dbReference>
<dbReference type="OrthoDB" id="9796486at2"/>
<dbReference type="InterPro" id="IPR001709">
    <property type="entry name" value="Flavoprot_Pyr_Nucl_cyt_Rdtase"/>
</dbReference>
<comment type="subcellular location">
    <subcellularLocation>
        <location evidence="1">Membrane</location>
        <topology evidence="1">Multi-pass membrane protein</topology>
    </subcellularLocation>
</comment>
<name>A0A4P9URL4_METBY</name>
<feature type="transmembrane region" description="Helical" evidence="6">
    <location>
        <begin position="181"/>
        <end position="200"/>
    </location>
</feature>
<dbReference type="AlphaFoldDB" id="A0A4P9URL4"/>
<proteinExistence type="predicted"/>
<dbReference type="PANTHER" id="PTHR47354:SF5">
    <property type="entry name" value="PROTEIN RFBI"/>
    <property type="match status" value="1"/>
</dbReference>
<evidence type="ECO:0000256" key="1">
    <source>
        <dbReference type="ARBA" id="ARBA00004141"/>
    </source>
</evidence>
<dbReference type="InterPro" id="IPR017927">
    <property type="entry name" value="FAD-bd_FR_type"/>
</dbReference>
<feature type="transmembrane region" description="Helical" evidence="6">
    <location>
        <begin position="82"/>
        <end position="109"/>
    </location>
</feature>
<evidence type="ECO:0000256" key="4">
    <source>
        <dbReference type="ARBA" id="ARBA00023136"/>
    </source>
</evidence>
<feature type="transmembrane region" description="Helical" evidence="6">
    <location>
        <begin position="149"/>
        <end position="169"/>
    </location>
</feature>
<dbReference type="Pfam" id="PF01794">
    <property type="entry name" value="Ferric_reduct"/>
    <property type="match status" value="1"/>
</dbReference>
<gene>
    <name evidence="8" type="ORF">EQU24_13465</name>
</gene>
<dbReference type="Gene3D" id="3.40.50.80">
    <property type="entry name" value="Nucleotide-binding domain of ferredoxin-NADP reductase (FNR) module"/>
    <property type="match status" value="1"/>
</dbReference>
<dbReference type="InterPro" id="IPR001433">
    <property type="entry name" value="OxRdtase_FAD/NAD-bd"/>
</dbReference>
<accession>A0A4P9URL4</accession>
<comment type="cofactor">
    <cofactor evidence="5">
        <name>[2Fe-2S] cluster</name>
        <dbReference type="ChEBI" id="CHEBI:190135"/>
    </cofactor>
</comment>
<dbReference type="Pfam" id="PF00175">
    <property type="entry name" value="NAD_binding_1"/>
    <property type="match status" value="1"/>
</dbReference>
<evidence type="ECO:0000313" key="9">
    <source>
        <dbReference type="Proteomes" id="UP000305881"/>
    </source>
</evidence>
<evidence type="ECO:0000256" key="2">
    <source>
        <dbReference type="ARBA" id="ARBA00022692"/>
    </source>
</evidence>
<dbReference type="SFLD" id="SFLDS00052">
    <property type="entry name" value="Ferric_Reductase_Domain"/>
    <property type="match status" value="1"/>
</dbReference>
<evidence type="ECO:0000256" key="5">
    <source>
        <dbReference type="ARBA" id="ARBA00034078"/>
    </source>
</evidence>
<dbReference type="PROSITE" id="PS51384">
    <property type="entry name" value="FAD_FR"/>
    <property type="match status" value="1"/>
</dbReference>
<dbReference type="Proteomes" id="UP000305881">
    <property type="component" value="Chromosome"/>
</dbReference>
<dbReference type="SUPFAM" id="SSF52343">
    <property type="entry name" value="Ferredoxin reductase-like, C-terminal NADP-linked domain"/>
    <property type="match status" value="1"/>
</dbReference>
<dbReference type="InterPro" id="IPR013112">
    <property type="entry name" value="FAD-bd_8"/>
</dbReference>
<evidence type="ECO:0000313" key="8">
    <source>
        <dbReference type="EMBL" id="QCW83130.1"/>
    </source>
</evidence>
<organism evidence="8 9">
    <name type="scientific">Methylotuvimicrobium buryatense</name>
    <name type="common">Methylomicrobium buryatense</name>
    <dbReference type="NCBI Taxonomy" id="95641"/>
    <lineage>
        <taxon>Bacteria</taxon>
        <taxon>Pseudomonadati</taxon>
        <taxon>Pseudomonadota</taxon>
        <taxon>Gammaproteobacteria</taxon>
        <taxon>Methylococcales</taxon>
        <taxon>Methylococcaceae</taxon>
        <taxon>Methylotuvimicrobium</taxon>
    </lineage>
</organism>
<protein>
    <recommendedName>
        <fullName evidence="7">FAD-binding FR-type domain-containing protein</fullName>
    </recommendedName>
</protein>
<feature type="domain" description="FAD-binding FR-type" evidence="7">
    <location>
        <begin position="205"/>
        <end position="306"/>
    </location>
</feature>
<dbReference type="InterPro" id="IPR050415">
    <property type="entry name" value="MRET"/>
</dbReference>
<dbReference type="STRING" id="675511.GCA_000341735_00354"/>
<dbReference type="InterPro" id="IPR017938">
    <property type="entry name" value="Riboflavin_synthase-like_b-brl"/>
</dbReference>
<keyword evidence="2 6" id="KW-0812">Transmembrane</keyword>
<keyword evidence="3 6" id="KW-1133">Transmembrane helix</keyword>
<dbReference type="Gene3D" id="2.40.30.10">
    <property type="entry name" value="Translation factors"/>
    <property type="match status" value="1"/>
</dbReference>
<dbReference type="GO" id="GO:0016491">
    <property type="term" value="F:oxidoreductase activity"/>
    <property type="evidence" value="ECO:0007669"/>
    <property type="project" value="InterPro"/>
</dbReference>
<dbReference type="SUPFAM" id="SSF63380">
    <property type="entry name" value="Riboflavin synthase domain-like"/>
    <property type="match status" value="1"/>
</dbReference>
<dbReference type="Pfam" id="PF08022">
    <property type="entry name" value="FAD_binding_8"/>
    <property type="match status" value="1"/>
</dbReference>
<sequence>MKYGFRQALTWIVVYLGIVLLPLILAIGFQAPPARPFAAEFGALLGALALGALAMQSVISGRQRWFAQGAGMDNILQFHRQLGIFALLLVLSHPAAMFIADPGYLLLYIDPRVNFLRAAALGFVVAAALFLVTSSLWRTKFRLPYELWRLIHGILPLLIIVGGLGHALLVNNYFAQDWKKAVLACLIGLSLLLIIESRLLRPLRMLRQPWRVIEAKAETDQATTLVFEAEGHVGMKFRPGQFTWLTLGDSPFSLQQHPFSICSSAAHPERLEITAKALGDFTSGLSEVKPGTRAWLEGPYGVFFHDATRSRATVFIAGGVGITPIISMLRTYRELGAHSPLWLIYACSDAEAILFREELDEMAAQLPLTLVYVITNPPEDWSGETGYVDEDLLARYLPDDNESIEYFLCGPPPMMDSVEPILIARGAALNRVYSERFNLV</sequence>
<dbReference type="PRINTS" id="PR00410">
    <property type="entry name" value="PHEHYDRXLASE"/>
</dbReference>
<dbReference type="SFLD" id="SFLDG01168">
    <property type="entry name" value="Ferric_reductase_subgroup_(FRE"/>
    <property type="match status" value="1"/>
</dbReference>
<dbReference type="InterPro" id="IPR039261">
    <property type="entry name" value="FNR_nucleotide-bd"/>
</dbReference>